<dbReference type="PANTHER" id="PTHR42681">
    <property type="entry name" value="MALONYL-COA-ACYL CARRIER PROTEIN TRANSACYLASE, MITOCHONDRIAL"/>
    <property type="match status" value="1"/>
</dbReference>
<dbReference type="EMBL" id="AP023086">
    <property type="protein sequence ID" value="BCD97038.1"/>
    <property type="molecule type" value="Genomic_DNA"/>
</dbReference>
<evidence type="ECO:0000256" key="4">
    <source>
        <dbReference type="ARBA" id="ARBA00048462"/>
    </source>
</evidence>
<sequence length="1069" mass="117951">MSTIEKKKGKHNVFMFSGQGSQYFRMGEDLYQSHSVFRQCMSEMDQLVKEKSGFSIVSELYKPERKKSESFNDLSKTHPAIVMVEFALAKTLIAEGIKPDLLLGSSLGEFSALAIAGAFDTNTLLDLVLHQSSTLESSENATGMTAVICERYVLDPIIQRNNCEIAGINSKQHFIIAGRLKDLEQCHMAFNSALVSYQPLAVNQGFHSSFLESEKAKVLPFISSQDYSQPQLPVFSCASKGALETFSPEHLWNVIRKPMMLTETLDQLFSFGELTFIDISPSSTLSNFVRINKPQSNSSKVFPVLDPFGSDLDRFNKLKNSVIKLANDKPKLVNKEKDNKPMKVHLFPGQGSQHPGMGKSVFDKYPEYVEQVDVTLGYSIKDLCLKDAQKKLSNTQYTQPALYVVECLSYLEAVEQGGTPDVVVGHSLGEYSALFAAGVFDFQTGLKLVKKRGELMADTGVEGRMTAVLNMEADKIASLLKKSKIDEIDIANYNKPSQTVIAGPGKSLAVAERILTRGGANCVPLNVSAPFHSRYMEPVVQQFSAYLDQFEFSEPKIRVLSNVTARPYSSASEVKALLSRQISNPVRWTESVQVLMGFGDFEFSEIGPGDVLTKLVGSIKDKCGPIKIEGLSDVSTQQKHTDEERKAHSSNNSETALENPSDFQRYFQCESSLVVGPVVGDVKNNISSTLNTNGFLAYTELPAGSLDTVKNAISKREKSLKAGESLSLRWQSKIFDHNFDQQVAKILAGSKVKNVLVSGFHSVNTALADLRLKTLGGESKCTLIALVDTMEQATKFLRPIPDALVNQLATQDSTRPLKADQHKKVMPVDAIVFSGDIQSVHALKQLRDSNNMEACLPQELQKVWIGSSKNIGAPSSINSALQAGFDFVLAADIFQCTKESENSEQLKQLLEDLTDNDFGLAPHPELFEFGVDVTVVTRNNSYRGVAKSLLNAWKSDLAQSRTDLSDSALVKKYFPKGVDALWAEIASNSNYVSESEKIEAEKIPSLKLTLLLRYMLSEGGSSWGLDKGLTCEKSMVDFNRWLNKEGVVSWKNRRTLDLAKKITSEMACG</sequence>
<evidence type="ECO:0000256" key="5">
    <source>
        <dbReference type="SAM" id="MobiDB-lite"/>
    </source>
</evidence>
<keyword evidence="2" id="KW-0808">Transferase</keyword>
<dbReference type="SMART" id="SM00827">
    <property type="entry name" value="PKS_AT"/>
    <property type="match status" value="2"/>
</dbReference>
<dbReference type="GO" id="GO:0005829">
    <property type="term" value="C:cytosol"/>
    <property type="evidence" value="ECO:0007669"/>
    <property type="project" value="TreeGrafter"/>
</dbReference>
<dbReference type="InterPro" id="IPR001227">
    <property type="entry name" value="Ac_transferase_dom_sf"/>
</dbReference>
<dbReference type="PANTHER" id="PTHR42681:SF1">
    <property type="entry name" value="MALONYL-COA-ACYL CARRIER PROTEIN TRANSACYLASE, MITOCHONDRIAL"/>
    <property type="match status" value="1"/>
</dbReference>
<feature type="compositionally biased region" description="Polar residues" evidence="5">
    <location>
        <begin position="649"/>
        <end position="659"/>
    </location>
</feature>
<gene>
    <name evidence="7" type="ORF">MARGE09_P1238</name>
</gene>
<dbReference type="InterPro" id="IPR014043">
    <property type="entry name" value="Acyl_transferase_dom"/>
</dbReference>
<accession>A0AAN2BJI8</accession>
<organism evidence="7 8">
    <name type="scientific">Marinagarivorans cellulosilyticus</name>
    <dbReference type="NCBI Taxonomy" id="2721545"/>
    <lineage>
        <taxon>Bacteria</taxon>
        <taxon>Pseudomonadati</taxon>
        <taxon>Pseudomonadota</taxon>
        <taxon>Gammaproteobacteria</taxon>
        <taxon>Cellvibrionales</taxon>
        <taxon>Cellvibrionaceae</taxon>
        <taxon>Marinagarivorans</taxon>
    </lineage>
</organism>
<evidence type="ECO:0000256" key="1">
    <source>
        <dbReference type="ARBA" id="ARBA00013258"/>
    </source>
</evidence>
<evidence type="ECO:0000313" key="7">
    <source>
        <dbReference type="EMBL" id="BCD97038.1"/>
    </source>
</evidence>
<keyword evidence="3 7" id="KW-0012">Acyltransferase</keyword>
<dbReference type="InterPro" id="IPR004410">
    <property type="entry name" value="Malonyl_CoA-ACP_transAc_FabD"/>
</dbReference>
<evidence type="ECO:0000259" key="6">
    <source>
        <dbReference type="SMART" id="SM00827"/>
    </source>
</evidence>
<feature type="domain" description="Malonyl-CoA:ACP transacylase (MAT)" evidence="6">
    <location>
        <begin position="346"/>
        <end position="641"/>
    </location>
</feature>
<reference evidence="7 8" key="1">
    <citation type="journal article" date="2022" name="IScience">
        <title>An ultrasensitive nanofiber-based assay for enzymatic hydrolysis and deep-sea microbial degradation of cellulose.</title>
        <authorList>
            <person name="Tsudome M."/>
            <person name="Tachioka M."/>
            <person name="Miyazaki M."/>
            <person name="Uchimura K."/>
            <person name="Tsuda M."/>
            <person name="Takaki Y."/>
            <person name="Deguchi S."/>
        </authorList>
    </citation>
    <scope>NUCLEOTIDE SEQUENCE [LARGE SCALE GENOMIC DNA]</scope>
    <source>
        <strain evidence="7 8">GE09</strain>
    </source>
</reference>
<dbReference type="Proteomes" id="UP001320119">
    <property type="component" value="Chromosome"/>
</dbReference>
<feature type="domain" description="Malonyl-CoA:ACP transacylase (MAT)" evidence="6">
    <location>
        <begin position="15"/>
        <end position="308"/>
    </location>
</feature>
<dbReference type="AlphaFoldDB" id="A0AAN2BJI8"/>
<dbReference type="Gene3D" id="3.40.366.10">
    <property type="entry name" value="Malonyl-Coenzyme A Acyl Carrier Protein, domain 2"/>
    <property type="match status" value="2"/>
</dbReference>
<evidence type="ECO:0000313" key="8">
    <source>
        <dbReference type="Proteomes" id="UP001320119"/>
    </source>
</evidence>
<dbReference type="InterPro" id="IPR016035">
    <property type="entry name" value="Acyl_Trfase/lysoPLipase"/>
</dbReference>
<dbReference type="KEGG" id="marq:MARGE09_P1238"/>
<feature type="region of interest" description="Disordered" evidence="5">
    <location>
        <begin position="632"/>
        <end position="659"/>
    </location>
</feature>
<dbReference type="EC" id="2.3.1.39" evidence="1"/>
<evidence type="ECO:0000256" key="2">
    <source>
        <dbReference type="ARBA" id="ARBA00022679"/>
    </source>
</evidence>
<dbReference type="InterPro" id="IPR016036">
    <property type="entry name" value="Malonyl_transacylase_ACP-bd"/>
</dbReference>
<comment type="catalytic activity">
    <reaction evidence="4">
        <text>holo-[ACP] + malonyl-CoA = malonyl-[ACP] + CoA</text>
        <dbReference type="Rhea" id="RHEA:41792"/>
        <dbReference type="Rhea" id="RHEA-COMP:9623"/>
        <dbReference type="Rhea" id="RHEA-COMP:9685"/>
        <dbReference type="ChEBI" id="CHEBI:57287"/>
        <dbReference type="ChEBI" id="CHEBI:57384"/>
        <dbReference type="ChEBI" id="CHEBI:64479"/>
        <dbReference type="ChEBI" id="CHEBI:78449"/>
        <dbReference type="EC" id="2.3.1.39"/>
    </reaction>
</comment>
<dbReference type="SUPFAM" id="SSF55048">
    <property type="entry name" value="Probable ACP-binding domain of malonyl-CoA ACP transacylase"/>
    <property type="match status" value="1"/>
</dbReference>
<keyword evidence="8" id="KW-1185">Reference proteome</keyword>
<dbReference type="GO" id="GO:0004314">
    <property type="term" value="F:[acyl-carrier-protein] S-malonyltransferase activity"/>
    <property type="evidence" value="ECO:0007669"/>
    <property type="project" value="UniProtKB-EC"/>
</dbReference>
<dbReference type="Pfam" id="PF00698">
    <property type="entry name" value="Acyl_transf_1"/>
    <property type="match status" value="2"/>
</dbReference>
<dbReference type="InterPro" id="IPR050858">
    <property type="entry name" value="Mal-CoA-ACP_Trans/PKS_FabD"/>
</dbReference>
<evidence type="ECO:0000256" key="3">
    <source>
        <dbReference type="ARBA" id="ARBA00023315"/>
    </source>
</evidence>
<dbReference type="RefSeq" id="WP_236986516.1">
    <property type="nucleotide sequence ID" value="NZ_AP023086.1"/>
</dbReference>
<protein>
    <recommendedName>
        <fullName evidence="1">[acyl-carrier-protein] S-malonyltransferase</fullName>
        <ecNumber evidence="1">2.3.1.39</ecNumber>
    </recommendedName>
</protein>
<dbReference type="SUPFAM" id="SSF52151">
    <property type="entry name" value="FabD/lysophospholipase-like"/>
    <property type="match status" value="2"/>
</dbReference>
<dbReference type="NCBIfam" id="TIGR00128">
    <property type="entry name" value="fabD"/>
    <property type="match status" value="1"/>
</dbReference>
<dbReference type="Gene3D" id="3.30.70.250">
    <property type="entry name" value="Malonyl-CoA ACP transacylase, ACP-binding"/>
    <property type="match status" value="1"/>
</dbReference>
<name>A0AAN2BJI8_9GAMM</name>
<dbReference type="GO" id="GO:0006633">
    <property type="term" value="P:fatty acid biosynthetic process"/>
    <property type="evidence" value="ECO:0007669"/>
    <property type="project" value="TreeGrafter"/>
</dbReference>
<proteinExistence type="predicted"/>